<dbReference type="SUPFAM" id="SSF52402">
    <property type="entry name" value="Adenine nucleotide alpha hydrolases-like"/>
    <property type="match status" value="1"/>
</dbReference>
<dbReference type="Proteomes" id="UP000193218">
    <property type="component" value="Unassembled WGS sequence"/>
</dbReference>
<proteinExistence type="inferred from homology"/>
<keyword evidence="1 3" id="KW-0963">Cytoplasm</keyword>
<feature type="region of interest" description="Disordered" evidence="4">
    <location>
        <begin position="1"/>
        <end position="30"/>
    </location>
</feature>
<sequence>MSCGSPAQADEHGEPEQALMPKRRPIPSRGSRICQRCREARAMFIIRSALYCRSCFEQNMRQRLMRQLYPALRPDEARSKNPSKRDNVRPPIQRGNALIALSGGAGSMAMLDMMIASGFIGQGDGRRADLKKGEKEILWDHATVVHVDFSGVSDGIEDRTEWLQGVAAARGLKFIAVKAEDVFDVGLAARLGLQKASERPMPVLEVGIHDAGMSLKATTSSETPLQSLKRMLATLSPASRPAFLCNVLDAILEQVARGLPDVSHLLLGETSTRQAQRIISGTALGRGWSLPLELASSCKSEGYYQVRAMKDISIKEASMYCWVNRRAMQNHRKWTAGDLHSGSRGKGSTSLEGLTEDFIAGLSVTHPATVSTITRTGEKLMFAGGDDRDSICPLCRLPKEQDPLEWKSKTSLTSLRPALTSTEDEESARFDLAPHLCYGCLTTLTASASKKGAPQSAILPQWISDRIRREAMRSEISEFLLDDT</sequence>
<evidence type="ECO:0000256" key="4">
    <source>
        <dbReference type="SAM" id="MobiDB-lite"/>
    </source>
</evidence>
<dbReference type="Gene3D" id="3.40.50.620">
    <property type="entry name" value="HUPs"/>
    <property type="match status" value="1"/>
</dbReference>
<feature type="compositionally biased region" description="Basic and acidic residues" evidence="4">
    <location>
        <begin position="73"/>
        <end position="88"/>
    </location>
</feature>
<dbReference type="HAMAP" id="MF_03054">
    <property type="entry name" value="CTU2"/>
    <property type="match status" value="1"/>
</dbReference>
<dbReference type="GO" id="GO:0016779">
    <property type="term" value="F:nucleotidyltransferase activity"/>
    <property type="evidence" value="ECO:0007669"/>
    <property type="project" value="UniProtKB-UniRule"/>
</dbReference>
<evidence type="ECO:0000256" key="1">
    <source>
        <dbReference type="ARBA" id="ARBA00022490"/>
    </source>
</evidence>
<keyword evidence="6" id="KW-1185">Reference proteome</keyword>
<evidence type="ECO:0000256" key="3">
    <source>
        <dbReference type="HAMAP-Rule" id="MF_03054"/>
    </source>
</evidence>
<name>A0A1Y1U9C5_9TREE</name>
<dbReference type="AlphaFoldDB" id="A0A1Y1U9C5"/>
<dbReference type="Pfam" id="PF10288">
    <property type="entry name" value="CTU2"/>
    <property type="match status" value="1"/>
</dbReference>
<comment type="similarity">
    <text evidence="3">Belongs to the CTU2/NCS2 family.</text>
</comment>
<reference evidence="5 6" key="1">
    <citation type="submission" date="2017-03" db="EMBL/GenBank/DDBJ databases">
        <title>Widespread Adenine N6-methylation of Active Genes in Fungi.</title>
        <authorList>
            <consortium name="DOE Joint Genome Institute"/>
            <person name="Mondo S.J."/>
            <person name="Dannebaum R.O."/>
            <person name="Kuo R.C."/>
            <person name="Louie K.B."/>
            <person name="Bewick A.J."/>
            <person name="Labutti K."/>
            <person name="Haridas S."/>
            <person name="Kuo A."/>
            <person name="Salamov A."/>
            <person name="Ahrendt S.R."/>
            <person name="Lau R."/>
            <person name="Bowen B.P."/>
            <person name="Lipzen A."/>
            <person name="Sullivan W."/>
            <person name="Andreopoulos W.B."/>
            <person name="Clum A."/>
            <person name="Lindquist E."/>
            <person name="Daum C."/>
            <person name="Northen T.R."/>
            <person name="Ramamoorthy G."/>
            <person name="Schmitz R.J."/>
            <person name="Gryganskyi A."/>
            <person name="Culley D."/>
            <person name="Magnuson J."/>
            <person name="James T.Y."/>
            <person name="O'Malley M.A."/>
            <person name="Stajich J.E."/>
            <person name="Spatafora J.W."/>
            <person name="Visel A."/>
            <person name="Grigoriev I.V."/>
        </authorList>
    </citation>
    <scope>NUCLEOTIDE SEQUENCE [LARGE SCALE GENOMIC DNA]</scope>
    <source>
        <strain evidence="5 6">NRRL Y-17943</strain>
    </source>
</reference>
<evidence type="ECO:0000256" key="2">
    <source>
        <dbReference type="ARBA" id="ARBA00022694"/>
    </source>
</evidence>
<evidence type="ECO:0000313" key="5">
    <source>
        <dbReference type="EMBL" id="ORX34106.1"/>
    </source>
</evidence>
<keyword evidence="2 3" id="KW-0819">tRNA processing</keyword>
<dbReference type="GO" id="GO:0002143">
    <property type="term" value="P:tRNA wobble position uridine thiolation"/>
    <property type="evidence" value="ECO:0007669"/>
    <property type="project" value="TreeGrafter"/>
</dbReference>
<dbReference type="GO" id="GO:0000049">
    <property type="term" value="F:tRNA binding"/>
    <property type="evidence" value="ECO:0007669"/>
    <property type="project" value="InterPro"/>
</dbReference>
<dbReference type="OrthoDB" id="25129at2759"/>
<dbReference type="EMBL" id="NBSH01000015">
    <property type="protein sequence ID" value="ORX34106.1"/>
    <property type="molecule type" value="Genomic_DNA"/>
</dbReference>
<comment type="caution">
    <text evidence="5">The sequence shown here is derived from an EMBL/GenBank/DDBJ whole genome shotgun (WGS) entry which is preliminary data.</text>
</comment>
<dbReference type="PANTHER" id="PTHR20882:SF14">
    <property type="entry name" value="CYTOPLASMIC TRNA 2-THIOLATION PROTEIN 2"/>
    <property type="match status" value="1"/>
</dbReference>
<comment type="subcellular location">
    <subcellularLocation>
        <location evidence="3">Cytoplasm</location>
    </subcellularLocation>
</comment>
<organism evidence="5 6">
    <name type="scientific">Kockovaella imperatae</name>
    <dbReference type="NCBI Taxonomy" id="4999"/>
    <lineage>
        <taxon>Eukaryota</taxon>
        <taxon>Fungi</taxon>
        <taxon>Dikarya</taxon>
        <taxon>Basidiomycota</taxon>
        <taxon>Agaricomycotina</taxon>
        <taxon>Tremellomycetes</taxon>
        <taxon>Tremellales</taxon>
        <taxon>Cuniculitremaceae</taxon>
        <taxon>Kockovaella</taxon>
    </lineage>
</organism>
<feature type="region of interest" description="Disordered" evidence="4">
    <location>
        <begin position="71"/>
        <end position="91"/>
    </location>
</feature>
<dbReference type="InterPro" id="IPR019407">
    <property type="entry name" value="CTU2"/>
</dbReference>
<gene>
    <name evidence="3" type="primary">NCS2</name>
    <name evidence="3" type="synonym">CTU2</name>
    <name evidence="5" type="ORF">BD324DRAFT_594457</name>
</gene>
<evidence type="ECO:0000313" key="6">
    <source>
        <dbReference type="Proteomes" id="UP000193218"/>
    </source>
</evidence>
<comment type="function">
    <text evidence="3">Plays a central role in 2-thiolation of mcm(5)S(2)U at tRNA wobble positions of tRNA(Lys), tRNA(Glu) and tRNA(Gln). May act by forming a heterodimer with NCS6 that ligates sulfur from thiocarboxylated URM1 onto the uridine of tRNAs at wobble position. Prior mcm(5) tRNA modification by the elongator complex is required for 2-thiolation. May also be involved in protein urmylation.</text>
</comment>
<dbReference type="InterPro" id="IPR014729">
    <property type="entry name" value="Rossmann-like_a/b/a_fold"/>
</dbReference>
<protein>
    <recommendedName>
        <fullName evidence="3">Cytoplasmic tRNA 2-thiolation protein 2</fullName>
    </recommendedName>
</protein>
<dbReference type="InParanoid" id="A0A1Y1U9C5"/>
<dbReference type="GO" id="GO:0005829">
    <property type="term" value="C:cytosol"/>
    <property type="evidence" value="ECO:0007669"/>
    <property type="project" value="TreeGrafter"/>
</dbReference>
<dbReference type="GO" id="GO:0032447">
    <property type="term" value="P:protein urmylation"/>
    <property type="evidence" value="ECO:0007669"/>
    <property type="project" value="UniProtKB-UniRule"/>
</dbReference>
<dbReference type="FunCoup" id="A0A1Y1U9C5">
    <property type="interactions" value="211"/>
</dbReference>
<dbReference type="PANTHER" id="PTHR20882">
    <property type="entry name" value="CYTOPLASMIC TRNA 2-THIOLATION PROTEIN 2"/>
    <property type="match status" value="1"/>
</dbReference>
<comment type="pathway">
    <text evidence="3">tRNA modification; 5-methoxycarbonylmethyl-2-thiouridine-tRNA biosynthesis.</text>
</comment>
<dbReference type="UniPathway" id="UPA00988"/>
<accession>A0A1Y1U9C5</accession>
<dbReference type="GO" id="GO:0016783">
    <property type="term" value="F:sulfurtransferase activity"/>
    <property type="evidence" value="ECO:0007669"/>
    <property type="project" value="TreeGrafter"/>
</dbReference>
<dbReference type="STRING" id="4999.A0A1Y1U9C5"/>